<organism evidence="1 2">
    <name type="scientific">Auriscalpium vulgare</name>
    <dbReference type="NCBI Taxonomy" id="40419"/>
    <lineage>
        <taxon>Eukaryota</taxon>
        <taxon>Fungi</taxon>
        <taxon>Dikarya</taxon>
        <taxon>Basidiomycota</taxon>
        <taxon>Agaricomycotina</taxon>
        <taxon>Agaricomycetes</taxon>
        <taxon>Russulales</taxon>
        <taxon>Auriscalpiaceae</taxon>
        <taxon>Auriscalpium</taxon>
    </lineage>
</organism>
<dbReference type="EMBL" id="MU275888">
    <property type="protein sequence ID" value="KAI0048346.1"/>
    <property type="molecule type" value="Genomic_DNA"/>
</dbReference>
<name>A0ACB8RXL9_9AGAM</name>
<evidence type="ECO:0000313" key="2">
    <source>
        <dbReference type="Proteomes" id="UP000814033"/>
    </source>
</evidence>
<evidence type="ECO:0000313" key="1">
    <source>
        <dbReference type="EMBL" id="KAI0048346.1"/>
    </source>
</evidence>
<comment type="caution">
    <text evidence="1">The sequence shown here is derived from an EMBL/GenBank/DDBJ whole genome shotgun (WGS) entry which is preliminary data.</text>
</comment>
<keyword evidence="2" id="KW-1185">Reference proteome</keyword>
<reference evidence="1" key="2">
    <citation type="journal article" date="2022" name="New Phytol.">
        <title>Evolutionary transition to the ectomycorrhizal habit in the genomes of a hyperdiverse lineage of mushroom-forming fungi.</title>
        <authorList>
            <person name="Looney B."/>
            <person name="Miyauchi S."/>
            <person name="Morin E."/>
            <person name="Drula E."/>
            <person name="Courty P.E."/>
            <person name="Kohler A."/>
            <person name="Kuo A."/>
            <person name="LaButti K."/>
            <person name="Pangilinan J."/>
            <person name="Lipzen A."/>
            <person name="Riley R."/>
            <person name="Andreopoulos W."/>
            <person name="He G."/>
            <person name="Johnson J."/>
            <person name="Nolan M."/>
            <person name="Tritt A."/>
            <person name="Barry K.W."/>
            <person name="Grigoriev I.V."/>
            <person name="Nagy L.G."/>
            <person name="Hibbett D."/>
            <person name="Henrissat B."/>
            <person name="Matheny P.B."/>
            <person name="Labbe J."/>
            <person name="Martin F.M."/>
        </authorList>
    </citation>
    <scope>NUCLEOTIDE SEQUENCE</scope>
    <source>
        <strain evidence="1">FP105234-sp</strain>
    </source>
</reference>
<gene>
    <name evidence="1" type="ORF">FA95DRAFT_1539863</name>
</gene>
<reference evidence="1" key="1">
    <citation type="submission" date="2021-02" db="EMBL/GenBank/DDBJ databases">
        <authorList>
            <consortium name="DOE Joint Genome Institute"/>
            <person name="Ahrendt S."/>
            <person name="Looney B.P."/>
            <person name="Miyauchi S."/>
            <person name="Morin E."/>
            <person name="Drula E."/>
            <person name="Courty P.E."/>
            <person name="Chicoki N."/>
            <person name="Fauchery L."/>
            <person name="Kohler A."/>
            <person name="Kuo A."/>
            <person name="Labutti K."/>
            <person name="Pangilinan J."/>
            <person name="Lipzen A."/>
            <person name="Riley R."/>
            <person name="Andreopoulos W."/>
            <person name="He G."/>
            <person name="Johnson J."/>
            <person name="Barry K.W."/>
            <person name="Grigoriev I.V."/>
            <person name="Nagy L."/>
            <person name="Hibbett D."/>
            <person name="Henrissat B."/>
            <person name="Matheny P.B."/>
            <person name="Labbe J."/>
            <person name="Martin F."/>
        </authorList>
    </citation>
    <scope>NUCLEOTIDE SEQUENCE</scope>
    <source>
        <strain evidence="1">FP105234-sp</strain>
    </source>
</reference>
<sequence length="671" mass="72073">MPAEALNLPPPTYVQEHDDAASDSSVPTQLQILIVPAADSLQFQQGYLGADGERAAIEGELQIKGAEEGRWRKVTIDLRSAESAYEHSIELMQTELVLYESGDPDTPLPSSFSFAIPLTDDAPQCMHTPQSSLSYVLTATLYPADDAPPLSKALEVHTRRFISHAHSLAVSPVKQALDSPARVEVEIPRTTFIAVEPVPIYVTVPSPPRALVVEQGLRLRNIKAELIRTVRVKHGAHEDEGGEALEVDIPSDTDEDTEDEDAHGDGPPLGLSLPSSHEKNAQASSSSSAYPHYALHRTGSSYKTVISRSGAMCRFHSSRPVQLRFLLHQSSPASSPADTTRPLPSGEFGISGSDTECASISQSTLLHSTAFRIRIHATFRNMSNHTERVSTIAIPISFLPPPAPLPEVEESVDSAYHKKHDRPPTRTIRSEDAEAAPHYEQGQAGPSGAPPPFEERDAPPPFFSEPSTSTRLPTFLESEQEVFVPGAEAGAVATARRSLPQYLIDGEGVLFGFPASAQFSGHSDDVERAPTPPPTLEMATRDANVTELAGINLESSAHAMQALGLALQQADEAASGEHPPPPPPMDDPLDPPPSIHSEYRSREGVPHQMVGISSVASNAPVLPPPRAAGSLRPTSLANAPPPYLIPETDGENEQVTRPPPYVDLMPSAHDA</sequence>
<accession>A0ACB8RXL9</accession>
<proteinExistence type="predicted"/>
<protein>
    <submittedName>
        <fullName evidence="1">Uncharacterized protein</fullName>
    </submittedName>
</protein>
<dbReference type="Proteomes" id="UP000814033">
    <property type="component" value="Unassembled WGS sequence"/>
</dbReference>